<name>A0ABN1KCA6_9BURK</name>
<keyword evidence="3" id="KW-1185">Reference proteome</keyword>
<dbReference type="EMBL" id="BAAAEW010000033">
    <property type="protein sequence ID" value="GAA0762122.1"/>
    <property type="molecule type" value="Genomic_DNA"/>
</dbReference>
<evidence type="ECO:0000256" key="1">
    <source>
        <dbReference type="SAM" id="SignalP"/>
    </source>
</evidence>
<proteinExistence type="predicted"/>
<accession>A0ABN1KCA6</accession>
<evidence type="ECO:0000313" key="2">
    <source>
        <dbReference type="EMBL" id="GAA0762122.1"/>
    </source>
</evidence>
<dbReference type="Proteomes" id="UP001500279">
    <property type="component" value="Unassembled WGS sequence"/>
</dbReference>
<feature type="chain" id="PRO_5046261604" evidence="1">
    <location>
        <begin position="38"/>
        <end position="208"/>
    </location>
</feature>
<organism evidence="2 3">
    <name type="scientific">Ideonella azotifigens</name>
    <dbReference type="NCBI Taxonomy" id="513160"/>
    <lineage>
        <taxon>Bacteria</taxon>
        <taxon>Pseudomonadati</taxon>
        <taxon>Pseudomonadota</taxon>
        <taxon>Betaproteobacteria</taxon>
        <taxon>Burkholderiales</taxon>
        <taxon>Sphaerotilaceae</taxon>
        <taxon>Ideonella</taxon>
    </lineage>
</organism>
<protein>
    <submittedName>
        <fullName evidence="2">Uncharacterized protein</fullName>
    </submittedName>
</protein>
<gene>
    <name evidence="2" type="ORF">GCM10009107_46270</name>
</gene>
<dbReference type="RefSeq" id="WP_141285925.1">
    <property type="nucleotide sequence ID" value="NZ_VIDT01000046.1"/>
</dbReference>
<sequence>MLSNAKFSLSAAFRAAARCLSWLIALGAFGAAQGSNASEVVIKQAVANGGSYSLPYYMPAAQTFVANSTQIDSISVSLSNSSFSSLGNSKDEKHVTMVLYRGDTINDASKALRQVVVNVAGKLGDAPGASAMVAYHFSPPVDVTPGETYTFQVFAMQPRFWINSSNSNPYPDGHAYLSGNPNDELVFKVTRPDSNASSTVVSKRNKPQ</sequence>
<evidence type="ECO:0000313" key="3">
    <source>
        <dbReference type="Proteomes" id="UP001500279"/>
    </source>
</evidence>
<comment type="caution">
    <text evidence="2">The sequence shown here is derived from an EMBL/GenBank/DDBJ whole genome shotgun (WGS) entry which is preliminary data.</text>
</comment>
<feature type="signal peptide" evidence="1">
    <location>
        <begin position="1"/>
        <end position="37"/>
    </location>
</feature>
<reference evidence="2 3" key="1">
    <citation type="journal article" date="2019" name="Int. J. Syst. Evol. Microbiol.">
        <title>The Global Catalogue of Microorganisms (GCM) 10K type strain sequencing project: providing services to taxonomists for standard genome sequencing and annotation.</title>
        <authorList>
            <consortium name="The Broad Institute Genomics Platform"/>
            <consortium name="The Broad Institute Genome Sequencing Center for Infectious Disease"/>
            <person name="Wu L."/>
            <person name="Ma J."/>
        </authorList>
    </citation>
    <scope>NUCLEOTIDE SEQUENCE [LARGE SCALE GENOMIC DNA]</scope>
    <source>
        <strain evidence="2 3">JCM 15503</strain>
    </source>
</reference>
<keyword evidence="1" id="KW-0732">Signal</keyword>